<evidence type="ECO:0000256" key="1">
    <source>
        <dbReference type="SAM" id="Phobius"/>
    </source>
</evidence>
<protein>
    <submittedName>
        <fullName evidence="2">Uncharacterized protein</fullName>
    </submittedName>
</protein>
<keyword evidence="1" id="KW-0812">Transmembrane</keyword>
<evidence type="ECO:0000313" key="3">
    <source>
        <dbReference type="Proteomes" id="UP000285310"/>
    </source>
</evidence>
<keyword evidence="3" id="KW-1185">Reference proteome</keyword>
<dbReference type="OrthoDB" id="7033436at2"/>
<proteinExistence type="predicted"/>
<accession>A0A423PEY4</accession>
<dbReference type="EMBL" id="AYKG01000068">
    <property type="protein sequence ID" value="ROO24162.1"/>
    <property type="molecule type" value="Genomic_DNA"/>
</dbReference>
<feature type="transmembrane region" description="Helical" evidence="1">
    <location>
        <begin position="58"/>
        <end position="77"/>
    </location>
</feature>
<dbReference type="RefSeq" id="WP_123659391.1">
    <property type="nucleotide sequence ID" value="NZ_AYKG01000068.1"/>
</dbReference>
<comment type="caution">
    <text evidence="2">The sequence shown here is derived from an EMBL/GenBank/DDBJ whole genome shotgun (WGS) entry which is preliminary data.</text>
</comment>
<keyword evidence="1" id="KW-1133">Transmembrane helix</keyword>
<dbReference type="AlphaFoldDB" id="A0A423PEY4"/>
<organism evidence="2 3">
    <name type="scientific">Salinisphaera japonica YTM-1</name>
    <dbReference type="NCBI Taxonomy" id="1209778"/>
    <lineage>
        <taxon>Bacteria</taxon>
        <taxon>Pseudomonadati</taxon>
        <taxon>Pseudomonadota</taxon>
        <taxon>Gammaproteobacteria</taxon>
        <taxon>Salinisphaerales</taxon>
        <taxon>Salinisphaeraceae</taxon>
        <taxon>Salinisphaera</taxon>
    </lineage>
</organism>
<gene>
    <name evidence="2" type="ORF">SAJA_14775</name>
</gene>
<dbReference type="Proteomes" id="UP000285310">
    <property type="component" value="Unassembled WGS sequence"/>
</dbReference>
<dbReference type="InParanoid" id="A0A423PEY4"/>
<name>A0A423PEY4_9GAMM</name>
<reference evidence="2 3" key="1">
    <citation type="submission" date="2013-10" db="EMBL/GenBank/DDBJ databases">
        <title>Salinisphaera japonica YTM-1 Genome Sequencing.</title>
        <authorList>
            <person name="Lai Q."/>
            <person name="Li C."/>
            <person name="Shao Z."/>
        </authorList>
    </citation>
    <scope>NUCLEOTIDE SEQUENCE [LARGE SCALE GENOMIC DNA]</scope>
    <source>
        <strain evidence="2 3">YTM-1</strain>
    </source>
</reference>
<sequence length="78" mass="8427">MSYKKKRLLVPVSKLAEFADDPEAFRKNLGRVRDPTAAAAGTKAHQNCVKPRETGPRIGKAIAFVAIAVAIALFLLAH</sequence>
<evidence type="ECO:0000313" key="2">
    <source>
        <dbReference type="EMBL" id="ROO24162.1"/>
    </source>
</evidence>
<keyword evidence="1" id="KW-0472">Membrane</keyword>